<dbReference type="GeneID" id="54361203"/>
<sequence length="609" mass="68421">MAFSLMSALQHLANDPWNFIFRIIQTILDLLLSPAPPPPDGKLGDRRIAIVGAGITGVSSAAHCVGHGFDVTIFESGGRKNLGGIWARVNNTSGLQIHSVMYRFHPSVQWNGGYPNRKQILGEVEKLWQRYGLEEKTRFETPVTKCEKNDEGKYIINDDPSLGEFDGVIACVGTCGDPKTAHIKGEERFKGDIYHSSELDGRDAKDKNVIVIGGGASAIEALEFATAAGAKKVHILARSEKWIIPRNPFINVLLALNIFGAETPLSWIPERLLRVFFYRDLKDIAPAANSGQGLFMETPMVNNDVLEQIRSGKAEWLRGDIKKFTPDGILFNHRSPGVPKGGPGREESIPGDVVIFATGYERPSLNFLPDGCFEKHYEPPNWYLQVFPPAHPDICANNCTYVNAIGSVGNYHIGIYTRFLLMYLSDPLARPSAQRMRLWIDFTKFIKSAAPTAAFDFFTYSELIYWFIFTIVVNPFRWKWAAFVLMGIGASLPKLIIRQEDRIRGLVGWDKSADLVDAAEKEDERLQKLQRKTVKPDDGKKDEKKKDEKDDHDDDEEDDEDDHEDHDEEENGHDDHKDDKSSQQQPKKSNSEKPKNNKKKSKGKPAKKA</sequence>
<proteinExistence type="inferred from homology"/>
<dbReference type="Pfam" id="PF00743">
    <property type="entry name" value="FMO-like"/>
    <property type="match status" value="1"/>
</dbReference>
<dbReference type="GO" id="GO:0050660">
    <property type="term" value="F:flavin adenine dinucleotide binding"/>
    <property type="evidence" value="ECO:0007669"/>
    <property type="project" value="InterPro"/>
</dbReference>
<dbReference type="CDD" id="cd06223">
    <property type="entry name" value="PRTases_typeI"/>
    <property type="match status" value="1"/>
</dbReference>
<feature type="region of interest" description="Disordered" evidence="5">
    <location>
        <begin position="524"/>
        <end position="609"/>
    </location>
</feature>
<dbReference type="RefSeq" id="XP_033457037.1">
    <property type="nucleotide sequence ID" value="XM_033603403.1"/>
</dbReference>
<name>A0A6J3LW54_9PEZI</name>
<feature type="compositionally biased region" description="Acidic residues" evidence="5">
    <location>
        <begin position="550"/>
        <end position="572"/>
    </location>
</feature>
<feature type="compositionally biased region" description="Basic and acidic residues" evidence="5">
    <location>
        <begin position="534"/>
        <end position="549"/>
    </location>
</feature>
<reference evidence="7" key="2">
    <citation type="submission" date="2020-04" db="EMBL/GenBank/DDBJ databases">
        <authorList>
            <consortium name="NCBI Genome Project"/>
        </authorList>
    </citation>
    <scope>NUCLEOTIDE SEQUENCE</scope>
    <source>
        <strain evidence="7">CBS 342.82</strain>
    </source>
</reference>
<keyword evidence="4" id="KW-0560">Oxidoreductase</keyword>
<evidence type="ECO:0000256" key="5">
    <source>
        <dbReference type="SAM" id="MobiDB-lite"/>
    </source>
</evidence>
<keyword evidence="6" id="KW-1185">Reference proteome</keyword>
<evidence type="ECO:0000256" key="3">
    <source>
        <dbReference type="ARBA" id="ARBA00022827"/>
    </source>
</evidence>
<keyword evidence="2" id="KW-0285">Flavoprotein</keyword>
<gene>
    <name evidence="7" type="ORF">K489DRAFT_373202</name>
</gene>
<dbReference type="Gene3D" id="3.50.50.60">
    <property type="entry name" value="FAD/NAD(P)-binding domain"/>
    <property type="match status" value="1"/>
</dbReference>
<protein>
    <submittedName>
        <fullName evidence="7">FAD/NAD(P)-binding domain-containing protein</fullName>
    </submittedName>
</protein>
<dbReference type="GO" id="GO:0050661">
    <property type="term" value="F:NADP binding"/>
    <property type="evidence" value="ECO:0007669"/>
    <property type="project" value="InterPro"/>
</dbReference>
<dbReference type="InterPro" id="IPR036188">
    <property type="entry name" value="FAD/NAD-bd_sf"/>
</dbReference>
<reference evidence="7" key="3">
    <citation type="submission" date="2025-08" db="UniProtKB">
        <authorList>
            <consortium name="RefSeq"/>
        </authorList>
    </citation>
    <scope>IDENTIFICATION</scope>
    <source>
        <strain evidence="7">CBS 342.82</strain>
    </source>
</reference>
<organism evidence="7">
    <name type="scientific">Dissoconium aciculare CBS 342.82</name>
    <dbReference type="NCBI Taxonomy" id="1314786"/>
    <lineage>
        <taxon>Eukaryota</taxon>
        <taxon>Fungi</taxon>
        <taxon>Dikarya</taxon>
        <taxon>Ascomycota</taxon>
        <taxon>Pezizomycotina</taxon>
        <taxon>Dothideomycetes</taxon>
        <taxon>Dothideomycetidae</taxon>
        <taxon>Mycosphaerellales</taxon>
        <taxon>Dissoconiaceae</taxon>
        <taxon>Dissoconium</taxon>
    </lineage>
</organism>
<dbReference type="InterPro" id="IPR050346">
    <property type="entry name" value="FMO-like"/>
</dbReference>
<dbReference type="AlphaFoldDB" id="A0A6J3LW54"/>
<reference evidence="7" key="1">
    <citation type="submission" date="2020-01" db="EMBL/GenBank/DDBJ databases">
        <authorList>
            <consortium name="DOE Joint Genome Institute"/>
            <person name="Haridas S."/>
            <person name="Albert R."/>
            <person name="Binder M."/>
            <person name="Bloem J."/>
            <person name="Labutti K."/>
            <person name="Salamov A."/>
            <person name="Andreopoulos B."/>
            <person name="Baker S.E."/>
            <person name="Barry K."/>
            <person name="Bills G."/>
            <person name="Bluhm B.H."/>
            <person name="Cannon C."/>
            <person name="Castanera R."/>
            <person name="Culley D.E."/>
            <person name="Daum C."/>
            <person name="Ezra D."/>
            <person name="Gonzalez J.B."/>
            <person name="Henrissat B."/>
            <person name="Kuo A."/>
            <person name="Liang C."/>
            <person name="Lipzen A."/>
            <person name="Lutzoni F."/>
            <person name="Magnuson J."/>
            <person name="Mondo S."/>
            <person name="Nolan M."/>
            <person name="Ohm R."/>
            <person name="Pangilinan J."/>
            <person name="Park H.-J."/>
            <person name="Ramirez L."/>
            <person name="Alfaro M."/>
            <person name="Sun H."/>
            <person name="Tritt A."/>
            <person name="Yoshinaga Y."/>
            <person name="Zwiers L.-H."/>
            <person name="Turgeon B.G."/>
            <person name="Goodwin S.B."/>
            <person name="Spatafora J.W."/>
            <person name="Crous P.W."/>
            <person name="Grigoriev I.V."/>
        </authorList>
    </citation>
    <scope>NUCLEOTIDE SEQUENCE</scope>
    <source>
        <strain evidence="7">CBS 342.82</strain>
    </source>
</reference>
<comment type="similarity">
    <text evidence="1">Belongs to the FMO family.</text>
</comment>
<keyword evidence="3" id="KW-0274">FAD</keyword>
<dbReference type="SUPFAM" id="SSF51735">
    <property type="entry name" value="NAD(P)-binding Rossmann-fold domains"/>
    <property type="match status" value="1"/>
</dbReference>
<dbReference type="PRINTS" id="PR00469">
    <property type="entry name" value="PNDRDTASEII"/>
</dbReference>
<dbReference type="InterPro" id="IPR036291">
    <property type="entry name" value="NAD(P)-bd_dom_sf"/>
</dbReference>
<evidence type="ECO:0000313" key="6">
    <source>
        <dbReference type="Proteomes" id="UP000504637"/>
    </source>
</evidence>
<dbReference type="PANTHER" id="PTHR23023">
    <property type="entry name" value="DIMETHYLANILINE MONOOXYGENASE"/>
    <property type="match status" value="1"/>
</dbReference>
<dbReference type="GO" id="GO:0004499">
    <property type="term" value="F:N,N-dimethylaniline monooxygenase activity"/>
    <property type="evidence" value="ECO:0007669"/>
    <property type="project" value="InterPro"/>
</dbReference>
<evidence type="ECO:0000256" key="1">
    <source>
        <dbReference type="ARBA" id="ARBA00009183"/>
    </source>
</evidence>
<accession>A0A6J3LW54</accession>
<feature type="compositionally biased region" description="Basic residues" evidence="5">
    <location>
        <begin position="596"/>
        <end position="609"/>
    </location>
</feature>
<evidence type="ECO:0000256" key="4">
    <source>
        <dbReference type="ARBA" id="ARBA00023002"/>
    </source>
</evidence>
<dbReference type="InterPro" id="IPR000836">
    <property type="entry name" value="PRTase_dom"/>
</dbReference>
<dbReference type="InterPro" id="IPR020946">
    <property type="entry name" value="Flavin_mOase-like"/>
</dbReference>
<evidence type="ECO:0000256" key="2">
    <source>
        <dbReference type="ARBA" id="ARBA00022630"/>
    </source>
</evidence>
<dbReference type="Proteomes" id="UP000504637">
    <property type="component" value="Unplaced"/>
</dbReference>
<dbReference type="OrthoDB" id="66881at2759"/>
<evidence type="ECO:0000313" key="7">
    <source>
        <dbReference type="RefSeq" id="XP_033457037.1"/>
    </source>
</evidence>
<dbReference type="SUPFAM" id="SSF51905">
    <property type="entry name" value="FAD/NAD(P)-binding domain"/>
    <property type="match status" value="1"/>
</dbReference>